<evidence type="ECO:0000313" key="5">
    <source>
        <dbReference type="Proteomes" id="UP001157733"/>
    </source>
</evidence>
<sequence>MKRIHTILIPFFVLMVSTPAVQAKDKVTGPYISLNGGFSFLSDSDVSFNDVTFSTISFDPGFSGGGAFGYDFDDVRTEIEVMYRRWDMDTFTVPGTIGGTTITGCPCSASVEGDVSSLSFMLNGYSIPPWLPDPWELYLGGGLGMANVDAEINVLGDDSDTVFAYQFMIGLGYDITTKTALTIGYRFFDAVEPEFQVSGVPIEAKLQSHDFNLGLRFTF</sequence>
<reference evidence="4 5" key="1">
    <citation type="submission" date="2022-09" db="EMBL/GenBank/DDBJ databases">
        <authorList>
            <person name="Kop L."/>
        </authorList>
    </citation>
    <scope>NUCLEOTIDE SEQUENCE [LARGE SCALE GENOMIC DNA]</scope>
    <source>
        <strain evidence="4 5">347</strain>
    </source>
</reference>
<evidence type="ECO:0000256" key="1">
    <source>
        <dbReference type="ARBA" id="ARBA00022729"/>
    </source>
</evidence>
<proteinExistence type="predicted"/>
<dbReference type="InterPro" id="IPR027385">
    <property type="entry name" value="Beta-barrel_OMP"/>
</dbReference>
<dbReference type="Proteomes" id="UP001157733">
    <property type="component" value="Chromosome"/>
</dbReference>
<name>A0ABM9HBV9_9BACT</name>
<keyword evidence="1 2" id="KW-0732">Signal</keyword>
<evidence type="ECO:0000256" key="2">
    <source>
        <dbReference type="SAM" id="SignalP"/>
    </source>
</evidence>
<dbReference type="EMBL" id="OX336137">
    <property type="protein sequence ID" value="CAI2717660.1"/>
    <property type="molecule type" value="Genomic_DNA"/>
</dbReference>
<evidence type="ECO:0000259" key="3">
    <source>
        <dbReference type="Pfam" id="PF13505"/>
    </source>
</evidence>
<gene>
    <name evidence="4" type="ORF">NSPWAT_0801</name>
</gene>
<organism evidence="4 5">
    <name type="scientific">Nitrospina watsonii</name>
    <dbReference type="NCBI Taxonomy" id="1323948"/>
    <lineage>
        <taxon>Bacteria</taxon>
        <taxon>Pseudomonadati</taxon>
        <taxon>Nitrospinota/Tectimicrobiota group</taxon>
        <taxon>Nitrospinota</taxon>
        <taxon>Nitrospinia</taxon>
        <taxon>Nitrospinales</taxon>
        <taxon>Nitrospinaceae</taxon>
        <taxon>Nitrospina</taxon>
    </lineage>
</organism>
<feature type="chain" id="PRO_5046378152" evidence="2">
    <location>
        <begin position="24"/>
        <end position="219"/>
    </location>
</feature>
<dbReference type="SUPFAM" id="SSF56925">
    <property type="entry name" value="OMPA-like"/>
    <property type="match status" value="1"/>
</dbReference>
<feature type="domain" description="Outer membrane protein beta-barrel" evidence="3">
    <location>
        <begin position="13"/>
        <end position="219"/>
    </location>
</feature>
<accession>A0ABM9HBV9</accession>
<dbReference type="InterPro" id="IPR011250">
    <property type="entry name" value="OMP/PagP_B-barrel"/>
</dbReference>
<evidence type="ECO:0000313" key="4">
    <source>
        <dbReference type="EMBL" id="CAI2717660.1"/>
    </source>
</evidence>
<protein>
    <submittedName>
        <fullName evidence="4">Surface antigen msp4 family protein</fullName>
    </submittedName>
</protein>
<dbReference type="Gene3D" id="2.40.160.20">
    <property type="match status" value="1"/>
</dbReference>
<dbReference type="RefSeq" id="WP_282010584.1">
    <property type="nucleotide sequence ID" value="NZ_OX336137.1"/>
</dbReference>
<dbReference type="Pfam" id="PF13505">
    <property type="entry name" value="OMP_b-brl"/>
    <property type="match status" value="1"/>
</dbReference>
<keyword evidence="5" id="KW-1185">Reference proteome</keyword>
<feature type="signal peptide" evidence="2">
    <location>
        <begin position="1"/>
        <end position="23"/>
    </location>
</feature>